<comment type="similarity">
    <text evidence="3">Belongs to the HARBI1 family.</text>
</comment>
<protein>
    <submittedName>
        <fullName evidence="10">Putative nuclease HARBI1</fullName>
    </submittedName>
</protein>
<evidence type="ECO:0000256" key="6">
    <source>
        <dbReference type="ARBA" id="ARBA00022801"/>
    </source>
</evidence>
<evidence type="ECO:0000256" key="5">
    <source>
        <dbReference type="ARBA" id="ARBA00022723"/>
    </source>
</evidence>
<dbReference type="InterPro" id="IPR045249">
    <property type="entry name" value="HARBI1-like"/>
</dbReference>
<evidence type="ECO:0000256" key="2">
    <source>
        <dbReference type="ARBA" id="ARBA00004123"/>
    </source>
</evidence>
<keyword evidence="7" id="KW-0539">Nucleus</keyword>
<feature type="region of interest" description="Disordered" evidence="8">
    <location>
        <begin position="297"/>
        <end position="339"/>
    </location>
</feature>
<keyword evidence="4" id="KW-0540">Nuclease</keyword>
<evidence type="ECO:0000256" key="7">
    <source>
        <dbReference type="ARBA" id="ARBA00023242"/>
    </source>
</evidence>
<dbReference type="Pfam" id="PF13359">
    <property type="entry name" value="DDE_Tnp_4"/>
    <property type="match status" value="1"/>
</dbReference>
<dbReference type="GO" id="GO:0046872">
    <property type="term" value="F:metal ion binding"/>
    <property type="evidence" value="ECO:0007669"/>
    <property type="project" value="UniProtKB-KW"/>
</dbReference>
<evidence type="ECO:0000256" key="1">
    <source>
        <dbReference type="ARBA" id="ARBA00001968"/>
    </source>
</evidence>
<dbReference type="PANTHER" id="PTHR22930">
    <property type="match status" value="1"/>
</dbReference>
<evidence type="ECO:0000259" key="9">
    <source>
        <dbReference type="Pfam" id="PF13359"/>
    </source>
</evidence>
<dbReference type="GO" id="GO:0004518">
    <property type="term" value="F:nuclease activity"/>
    <property type="evidence" value="ECO:0007669"/>
    <property type="project" value="UniProtKB-KW"/>
</dbReference>
<dbReference type="OrthoDB" id="6382705at2759"/>
<keyword evidence="5" id="KW-0479">Metal-binding</keyword>
<dbReference type="AlphaFoldDB" id="A0A6A4VE13"/>
<dbReference type="InterPro" id="IPR027806">
    <property type="entry name" value="HARBI1_dom"/>
</dbReference>
<evidence type="ECO:0000256" key="8">
    <source>
        <dbReference type="SAM" id="MobiDB-lite"/>
    </source>
</evidence>
<dbReference type="EMBL" id="VIIS01001674">
    <property type="protein sequence ID" value="KAF0294617.1"/>
    <property type="molecule type" value="Genomic_DNA"/>
</dbReference>
<dbReference type="Proteomes" id="UP000440578">
    <property type="component" value="Unassembled WGS sequence"/>
</dbReference>
<keyword evidence="6" id="KW-0378">Hydrolase</keyword>
<reference evidence="10 11" key="1">
    <citation type="submission" date="2019-07" db="EMBL/GenBank/DDBJ databases">
        <title>Draft genome assembly of a fouling barnacle, Amphibalanus amphitrite (Darwin, 1854): The first reference genome for Thecostraca.</title>
        <authorList>
            <person name="Kim W."/>
        </authorList>
    </citation>
    <scope>NUCLEOTIDE SEQUENCE [LARGE SCALE GENOMIC DNA]</scope>
    <source>
        <strain evidence="10">SNU_AA5</strain>
        <tissue evidence="10">Soma without cirri and trophi</tissue>
    </source>
</reference>
<organism evidence="10 11">
    <name type="scientific">Amphibalanus amphitrite</name>
    <name type="common">Striped barnacle</name>
    <name type="synonym">Balanus amphitrite</name>
    <dbReference type="NCBI Taxonomy" id="1232801"/>
    <lineage>
        <taxon>Eukaryota</taxon>
        <taxon>Metazoa</taxon>
        <taxon>Ecdysozoa</taxon>
        <taxon>Arthropoda</taxon>
        <taxon>Crustacea</taxon>
        <taxon>Multicrustacea</taxon>
        <taxon>Cirripedia</taxon>
        <taxon>Thoracica</taxon>
        <taxon>Thoracicalcarea</taxon>
        <taxon>Balanomorpha</taxon>
        <taxon>Balanoidea</taxon>
        <taxon>Balanidae</taxon>
        <taxon>Amphibalaninae</taxon>
        <taxon>Amphibalanus</taxon>
    </lineage>
</organism>
<dbReference type="GO" id="GO:0005634">
    <property type="term" value="C:nucleus"/>
    <property type="evidence" value="ECO:0007669"/>
    <property type="project" value="UniProtKB-SubCell"/>
</dbReference>
<evidence type="ECO:0000256" key="4">
    <source>
        <dbReference type="ARBA" id="ARBA00022722"/>
    </source>
</evidence>
<feature type="domain" description="DDE Tnp4" evidence="9">
    <location>
        <begin position="124"/>
        <end position="280"/>
    </location>
</feature>
<name>A0A6A4VE13_AMPAM</name>
<keyword evidence="11" id="KW-1185">Reference proteome</keyword>
<dbReference type="GO" id="GO:0016787">
    <property type="term" value="F:hydrolase activity"/>
    <property type="evidence" value="ECO:0007669"/>
    <property type="project" value="UniProtKB-KW"/>
</dbReference>
<comment type="subcellular location">
    <subcellularLocation>
        <location evidence="2">Nucleus</location>
    </subcellularLocation>
</comment>
<gene>
    <name evidence="10" type="primary">Harbi1_0</name>
    <name evidence="10" type="ORF">FJT64_007742</name>
</gene>
<dbReference type="PANTHER" id="PTHR22930:SF85">
    <property type="entry name" value="GH03217P-RELATED"/>
    <property type="match status" value="1"/>
</dbReference>
<comment type="caution">
    <text evidence="10">The sequence shown here is derived from an EMBL/GenBank/DDBJ whole genome shotgun (WGS) entry which is preliminary data.</text>
</comment>
<evidence type="ECO:0000313" key="11">
    <source>
        <dbReference type="Proteomes" id="UP000440578"/>
    </source>
</evidence>
<accession>A0A6A4VE13</accession>
<proteinExistence type="inferred from homology"/>
<evidence type="ECO:0000256" key="3">
    <source>
        <dbReference type="ARBA" id="ARBA00006958"/>
    </source>
</evidence>
<sequence length="339" mass="38560">MSDAEFRENFRVKRSTLACLVEILGERDGTFQSHCPINSYMSRERQLLLALFYLGSTVSFRKISEQFNMTMSSAFDFIDEVVEQLANLKEIFIRMPSTHQMQGTVDGFYEVSGVQGVLGVVNDCHIPIRKPMHDPETFSNWRGFFSVHLMTVSDAYDRLTDVCVGWPGGMHEAEVLDSGPLSAQLSRDDMRENFVPGDCFLVGAETLPLRPWLMTPYRANRLPPSDARKYYYNTKMEQTAEVGRRAVGVMRARFRRLSFVDTKSVKKAVMLTCASCVLHNMCLTLEDRWGEELVEEDEVEGVKRAEGPPGPGGNLAPAGAHRRRNRLVEELWSQRSRRT</sequence>
<evidence type="ECO:0000313" key="10">
    <source>
        <dbReference type="EMBL" id="KAF0294617.1"/>
    </source>
</evidence>
<comment type="cofactor">
    <cofactor evidence="1">
        <name>a divalent metal cation</name>
        <dbReference type="ChEBI" id="CHEBI:60240"/>
    </cofactor>
</comment>